<sequence length="94" mass="9663">MKLSAQLALACFSASVLSNVTPRDPSDFPKVIDRVGQEVVSVNTAVSGFSGDTSAMQDAATTLVDTIISGNTELSAQATLSLAATFELAARVTI</sequence>
<keyword evidence="3" id="KW-1185">Reference proteome</keyword>
<proteinExistence type="predicted"/>
<accession>A0A166XBK7</accession>
<organism evidence="2 3">
    <name type="scientific">Beauveria brongniartii RCEF 3172</name>
    <dbReference type="NCBI Taxonomy" id="1081107"/>
    <lineage>
        <taxon>Eukaryota</taxon>
        <taxon>Fungi</taxon>
        <taxon>Dikarya</taxon>
        <taxon>Ascomycota</taxon>
        <taxon>Pezizomycotina</taxon>
        <taxon>Sordariomycetes</taxon>
        <taxon>Hypocreomycetidae</taxon>
        <taxon>Hypocreales</taxon>
        <taxon>Cordycipitaceae</taxon>
        <taxon>Beauveria</taxon>
        <taxon>Beauveria brongniartii</taxon>
    </lineage>
</organism>
<evidence type="ECO:0000313" key="2">
    <source>
        <dbReference type="EMBL" id="OAA35633.1"/>
    </source>
</evidence>
<protein>
    <submittedName>
        <fullName evidence="2">Cell wall galactomannoprotein</fullName>
    </submittedName>
</protein>
<evidence type="ECO:0000313" key="3">
    <source>
        <dbReference type="Proteomes" id="UP000076863"/>
    </source>
</evidence>
<reference evidence="2 3" key="1">
    <citation type="journal article" date="2016" name="Genome Biol. Evol.">
        <title>Divergent and convergent evolution of fungal pathogenicity.</title>
        <authorList>
            <person name="Shang Y."/>
            <person name="Xiao G."/>
            <person name="Zheng P."/>
            <person name="Cen K."/>
            <person name="Zhan S."/>
            <person name="Wang C."/>
        </authorList>
    </citation>
    <scope>NUCLEOTIDE SEQUENCE [LARGE SCALE GENOMIC DNA]</scope>
    <source>
        <strain evidence="2 3">RCEF 3172</strain>
    </source>
</reference>
<feature type="signal peptide" evidence="1">
    <location>
        <begin position="1"/>
        <end position="18"/>
    </location>
</feature>
<dbReference type="AlphaFoldDB" id="A0A166XBK7"/>
<dbReference type="EMBL" id="AZHA01000041">
    <property type="protein sequence ID" value="OAA35633.1"/>
    <property type="molecule type" value="Genomic_DNA"/>
</dbReference>
<comment type="caution">
    <text evidence="2">The sequence shown here is derived from an EMBL/GenBank/DDBJ whole genome shotgun (WGS) entry which is preliminary data.</text>
</comment>
<feature type="chain" id="PRO_5007882266" evidence="1">
    <location>
        <begin position="19"/>
        <end position="94"/>
    </location>
</feature>
<gene>
    <name evidence="2" type="ORF">BBO_08662</name>
</gene>
<dbReference type="Proteomes" id="UP000076863">
    <property type="component" value="Unassembled WGS sequence"/>
</dbReference>
<dbReference type="OrthoDB" id="2422134at2759"/>
<keyword evidence="1" id="KW-0732">Signal</keyword>
<evidence type="ECO:0000256" key="1">
    <source>
        <dbReference type="SAM" id="SignalP"/>
    </source>
</evidence>
<name>A0A166XBK7_9HYPO</name>